<dbReference type="GO" id="GO:0005737">
    <property type="term" value="C:cytoplasm"/>
    <property type="evidence" value="ECO:0007669"/>
    <property type="project" value="TreeGrafter"/>
</dbReference>
<keyword evidence="5" id="KW-0418">Kinase</keyword>
<keyword evidence="3" id="KW-0808">Transferase</keyword>
<dbReference type="EMBL" id="AWSO01000631">
    <property type="protein sequence ID" value="ESK88636.1"/>
    <property type="molecule type" value="Genomic_DNA"/>
</dbReference>
<dbReference type="PANTHER" id="PTHR47634:SF9">
    <property type="entry name" value="PROTEIN KINASE DOMAIN-CONTAINING PROTEIN-RELATED"/>
    <property type="match status" value="1"/>
</dbReference>
<evidence type="ECO:0000256" key="4">
    <source>
        <dbReference type="ARBA" id="ARBA00022741"/>
    </source>
</evidence>
<proteinExistence type="predicted"/>
<evidence type="ECO:0000259" key="9">
    <source>
        <dbReference type="PROSITE" id="PS50011"/>
    </source>
</evidence>
<evidence type="ECO:0000256" key="1">
    <source>
        <dbReference type="ARBA" id="ARBA00012513"/>
    </source>
</evidence>
<dbReference type="SMART" id="SM00220">
    <property type="entry name" value="S_TKc"/>
    <property type="match status" value="1"/>
</dbReference>
<dbReference type="GO" id="GO:0005524">
    <property type="term" value="F:ATP binding"/>
    <property type="evidence" value="ECO:0007669"/>
    <property type="project" value="UniProtKB-KW"/>
</dbReference>
<dbReference type="PROSITE" id="PS00109">
    <property type="entry name" value="PROTEIN_KINASE_TYR"/>
    <property type="match status" value="1"/>
</dbReference>
<comment type="catalytic activity">
    <reaction evidence="8">
        <text>L-seryl-[protein] + ATP = O-phospho-L-seryl-[protein] + ADP + H(+)</text>
        <dbReference type="Rhea" id="RHEA:17989"/>
        <dbReference type="Rhea" id="RHEA-COMP:9863"/>
        <dbReference type="Rhea" id="RHEA-COMP:11604"/>
        <dbReference type="ChEBI" id="CHEBI:15378"/>
        <dbReference type="ChEBI" id="CHEBI:29999"/>
        <dbReference type="ChEBI" id="CHEBI:30616"/>
        <dbReference type="ChEBI" id="CHEBI:83421"/>
        <dbReference type="ChEBI" id="CHEBI:456216"/>
        <dbReference type="EC" id="2.7.11.1"/>
    </reaction>
</comment>
<dbReference type="InterPro" id="IPR008266">
    <property type="entry name" value="Tyr_kinase_AS"/>
</dbReference>
<comment type="catalytic activity">
    <reaction evidence="7">
        <text>L-threonyl-[protein] + ATP = O-phospho-L-threonyl-[protein] + ADP + H(+)</text>
        <dbReference type="Rhea" id="RHEA:46608"/>
        <dbReference type="Rhea" id="RHEA-COMP:11060"/>
        <dbReference type="Rhea" id="RHEA-COMP:11605"/>
        <dbReference type="ChEBI" id="CHEBI:15378"/>
        <dbReference type="ChEBI" id="CHEBI:30013"/>
        <dbReference type="ChEBI" id="CHEBI:30616"/>
        <dbReference type="ChEBI" id="CHEBI:61977"/>
        <dbReference type="ChEBI" id="CHEBI:456216"/>
        <dbReference type="EC" id="2.7.11.1"/>
    </reaction>
</comment>
<dbReference type="KEGG" id="mrr:Moror_3077"/>
<dbReference type="GO" id="GO:0000245">
    <property type="term" value="P:spliceosomal complex assembly"/>
    <property type="evidence" value="ECO:0007669"/>
    <property type="project" value="TreeGrafter"/>
</dbReference>
<evidence type="ECO:0000256" key="2">
    <source>
        <dbReference type="ARBA" id="ARBA00022527"/>
    </source>
</evidence>
<dbReference type="SUPFAM" id="SSF56112">
    <property type="entry name" value="Protein kinase-like (PK-like)"/>
    <property type="match status" value="1"/>
</dbReference>
<dbReference type="Gene3D" id="1.10.510.10">
    <property type="entry name" value="Transferase(Phosphotransferase) domain 1"/>
    <property type="match status" value="1"/>
</dbReference>
<dbReference type="Gene3D" id="3.30.200.20">
    <property type="entry name" value="Phosphorylase Kinase, domain 1"/>
    <property type="match status" value="1"/>
</dbReference>
<dbReference type="GO" id="GO:0005634">
    <property type="term" value="C:nucleus"/>
    <property type="evidence" value="ECO:0007669"/>
    <property type="project" value="TreeGrafter"/>
</dbReference>
<dbReference type="Proteomes" id="UP000017559">
    <property type="component" value="Unassembled WGS sequence"/>
</dbReference>
<gene>
    <name evidence="10" type="ORF">Moror_3077</name>
</gene>
<feature type="domain" description="Protein kinase" evidence="9">
    <location>
        <begin position="62"/>
        <end position="453"/>
    </location>
</feature>
<accession>V2X798</accession>
<organism evidence="10 11">
    <name type="scientific">Moniliophthora roreri (strain MCA 2997)</name>
    <name type="common">Cocoa frosty pod rot fungus</name>
    <name type="synonym">Crinipellis roreri</name>
    <dbReference type="NCBI Taxonomy" id="1381753"/>
    <lineage>
        <taxon>Eukaryota</taxon>
        <taxon>Fungi</taxon>
        <taxon>Dikarya</taxon>
        <taxon>Basidiomycota</taxon>
        <taxon>Agaricomycotina</taxon>
        <taxon>Agaricomycetes</taxon>
        <taxon>Agaricomycetidae</taxon>
        <taxon>Agaricales</taxon>
        <taxon>Marasmiineae</taxon>
        <taxon>Marasmiaceae</taxon>
        <taxon>Moniliophthora</taxon>
    </lineage>
</organism>
<evidence type="ECO:0000313" key="10">
    <source>
        <dbReference type="EMBL" id="ESK88636.1"/>
    </source>
</evidence>
<dbReference type="AlphaFoldDB" id="V2X798"/>
<dbReference type="HOGENOM" id="CLU_000288_81_2_1"/>
<keyword evidence="2" id="KW-0723">Serine/threonine-protein kinase</keyword>
<dbReference type="InterPro" id="IPR011009">
    <property type="entry name" value="Kinase-like_dom_sf"/>
</dbReference>
<keyword evidence="6" id="KW-0067">ATP-binding</keyword>
<dbReference type="PROSITE" id="PS50011">
    <property type="entry name" value="PROTEIN_KINASE_DOM"/>
    <property type="match status" value="1"/>
</dbReference>
<evidence type="ECO:0000256" key="3">
    <source>
        <dbReference type="ARBA" id="ARBA00022679"/>
    </source>
</evidence>
<dbReference type="OrthoDB" id="5979581at2759"/>
<dbReference type="GO" id="GO:0050684">
    <property type="term" value="P:regulation of mRNA processing"/>
    <property type="evidence" value="ECO:0007669"/>
    <property type="project" value="TreeGrafter"/>
</dbReference>
<dbReference type="Pfam" id="PF00069">
    <property type="entry name" value="Pkinase"/>
    <property type="match status" value="2"/>
</dbReference>
<dbReference type="GO" id="GO:0004674">
    <property type="term" value="F:protein serine/threonine kinase activity"/>
    <property type="evidence" value="ECO:0007669"/>
    <property type="project" value="UniProtKB-KW"/>
</dbReference>
<dbReference type="PANTHER" id="PTHR47634">
    <property type="entry name" value="PROTEIN KINASE DOMAIN-CONTAINING PROTEIN-RELATED"/>
    <property type="match status" value="1"/>
</dbReference>
<keyword evidence="4" id="KW-0547">Nucleotide-binding</keyword>
<evidence type="ECO:0000313" key="11">
    <source>
        <dbReference type="Proteomes" id="UP000017559"/>
    </source>
</evidence>
<reference evidence="10 11" key="1">
    <citation type="journal article" date="2014" name="BMC Genomics">
        <title>Genome and secretome analysis of the hemibiotrophic fungal pathogen, Moniliophthora roreri, which causes frosty pod rot disease of cacao: mechanisms of the biotrophic and necrotrophic phases.</title>
        <authorList>
            <person name="Meinhardt L.W."/>
            <person name="Costa G.G.L."/>
            <person name="Thomazella D.P.T."/>
            <person name="Teixeira P.J.P.L."/>
            <person name="Carazzolle M.F."/>
            <person name="Schuster S.C."/>
            <person name="Carlson J.E."/>
            <person name="Guiltinan M.J."/>
            <person name="Mieczkowski P."/>
            <person name="Farmer A."/>
            <person name="Ramaraj T."/>
            <person name="Crozier J."/>
            <person name="Davis R.E."/>
            <person name="Shao J."/>
            <person name="Melnick R.L."/>
            <person name="Pereira G.A.G."/>
            <person name="Bailey B.A."/>
        </authorList>
    </citation>
    <scope>NUCLEOTIDE SEQUENCE [LARGE SCALE GENOMIC DNA]</scope>
    <source>
        <strain evidence="10 11">MCA 2997</strain>
    </source>
</reference>
<comment type="caution">
    <text evidence="10">The sequence shown here is derived from an EMBL/GenBank/DDBJ whole genome shotgun (WGS) entry which is preliminary data.</text>
</comment>
<dbReference type="InterPro" id="IPR051334">
    <property type="entry name" value="SRPK"/>
</dbReference>
<evidence type="ECO:0000256" key="7">
    <source>
        <dbReference type="ARBA" id="ARBA00047899"/>
    </source>
</evidence>
<evidence type="ECO:0000256" key="5">
    <source>
        <dbReference type="ARBA" id="ARBA00022777"/>
    </source>
</evidence>
<name>V2X798_MONRO</name>
<protein>
    <recommendedName>
        <fullName evidence="1">non-specific serine/threonine protein kinase</fullName>
        <ecNumber evidence="1">2.7.11.1</ecNumber>
    </recommendedName>
</protein>
<keyword evidence="11" id="KW-1185">Reference proteome</keyword>
<dbReference type="EC" id="2.7.11.1" evidence="1"/>
<sequence length="457" mass="51085">MFRVTVQHPQSLQALHFLSKRFRSMTHSRFIPSRLDGVEYVEDYRSGGFHPVAIGDAFCGRYRVIHKLGYGGSSTIWLARSQHEGKLVTLKVMRADLSSRTVPVDKAPELAVPKFIAAASHSTPAIQIVEDHFTETGPNGTHLCIVSQLAGPSISTMSECPGRVSGSRRLRGSLARKAAKAVAEVVALMHSAGFVHGDITTSNILFRLADRVHKWSDNEVYSYFGEPNTERVATRDRSPPGPCAPVELVAPIDQSRFTDCSLLQEDVLLIDFGQSFNASHPPVGYEPATAFNYQSPEARFESRIDTASDVWALACTIFEMRAGFPLFESFLGSDDHVLKETVQMLGKLPDPWWNSFGTRHLWFDDHGEPKSLELQQQARVLLPAERTSIREKVLSIGVNDEPTETDDGPMMEPYGTKLDETEVELLEDLLEKMLRYQPQDRITMRDVISHPWFSLGT</sequence>
<dbReference type="InterPro" id="IPR000719">
    <property type="entry name" value="Prot_kinase_dom"/>
</dbReference>
<evidence type="ECO:0000256" key="6">
    <source>
        <dbReference type="ARBA" id="ARBA00022840"/>
    </source>
</evidence>
<evidence type="ECO:0000256" key="8">
    <source>
        <dbReference type="ARBA" id="ARBA00048679"/>
    </source>
</evidence>